<evidence type="ECO:0000313" key="2">
    <source>
        <dbReference type="EMBL" id="RHM69161.1"/>
    </source>
</evidence>
<feature type="transmembrane region" description="Helical" evidence="1">
    <location>
        <begin position="442"/>
        <end position="466"/>
    </location>
</feature>
<name>A0A415S240_MEDGN</name>
<feature type="transmembrane region" description="Helical" evidence="1">
    <location>
        <begin position="360"/>
        <end position="382"/>
    </location>
</feature>
<dbReference type="Proteomes" id="UP000285610">
    <property type="component" value="Unassembled WGS sequence"/>
</dbReference>
<feature type="transmembrane region" description="Helical" evidence="1">
    <location>
        <begin position="544"/>
        <end position="562"/>
    </location>
</feature>
<dbReference type="RefSeq" id="WP_118445375.1">
    <property type="nucleotide sequence ID" value="NZ_JBCPGC010000003.1"/>
</dbReference>
<dbReference type="AlphaFoldDB" id="A0A415S240"/>
<keyword evidence="1" id="KW-0472">Membrane</keyword>
<reference evidence="2 3" key="1">
    <citation type="submission" date="2018-08" db="EMBL/GenBank/DDBJ databases">
        <title>A genome reference for cultivated species of the human gut microbiota.</title>
        <authorList>
            <person name="Zou Y."/>
            <person name="Xue W."/>
            <person name="Luo G."/>
        </authorList>
    </citation>
    <scope>NUCLEOTIDE SEQUENCE [LARGE SCALE GENOMIC DNA]</scope>
    <source>
        <strain evidence="2 3">AF33-12</strain>
    </source>
</reference>
<sequence length="639" mass="75399">MRYQYDYDIKDDLINLIQIKNDFTGANELKYYLDKYTKEKDILKRNLMKFCIYKLSAELSDREIHNFDCDVSKDIIISFQRTYNWLSDSLFCHQKDGYGNVISSKYELLKDNMVFRGDTMTSIWTILKGYVKLKTGISRISENDTWEWFILRESNNIQLSSNAGLFLELGHTLGNFIPVPLGFNVGRSNFGKWDSWDLTLFQIYKWYSDNSQENEYYNNQALERLFTNDRNKQSTVLNCQEWLSTFRTWNDFVKENYLQSFVDRNGVPKQFFKNHTLEYPQPQTLQEYEEFFRTVNECIAERGKMIIKVLEQKGYEVEKGEQNENYQSTRINRKLIFPFSNIKKGVDTVKDEMNKRSLQGISYCVGYLMRCIGIIFSSYYYIQFLIKVGYNAPFERENINYMPMGRYENVAWILLAMFILTTIILCISYIKNKKGIKRFLMIGVTVFIVVLCILPVIYTVAINIIQNMTWFETWLNSDYIGHTDTIKFYLKLYGIICILFVIIPSVWLLIDSDYRYYMKYCVKSALLTVALIPTLLIVLETGSLLIIVGIISSSIFAFGWNIRCSYCRKMFALRRARVEVISREDISVLVDIETRGKNGETLQTSQYVPGIREMYDVVYICKHCGSETRKRKKREYPKI</sequence>
<keyword evidence="1" id="KW-0812">Transmembrane</keyword>
<keyword evidence="1" id="KW-1133">Transmembrane helix</keyword>
<protein>
    <submittedName>
        <fullName evidence="2">Uncharacterized protein</fullName>
    </submittedName>
</protein>
<comment type="caution">
    <text evidence="2">The sequence shown here is derived from an EMBL/GenBank/DDBJ whole genome shotgun (WGS) entry which is preliminary data.</text>
</comment>
<organism evidence="2 3">
    <name type="scientific">Mediterraneibacter gnavus</name>
    <name type="common">Ruminococcus gnavus</name>
    <dbReference type="NCBI Taxonomy" id="33038"/>
    <lineage>
        <taxon>Bacteria</taxon>
        <taxon>Bacillati</taxon>
        <taxon>Bacillota</taxon>
        <taxon>Clostridia</taxon>
        <taxon>Lachnospirales</taxon>
        <taxon>Lachnospiraceae</taxon>
        <taxon>Mediterraneibacter</taxon>
    </lineage>
</organism>
<evidence type="ECO:0000256" key="1">
    <source>
        <dbReference type="SAM" id="Phobius"/>
    </source>
</evidence>
<dbReference type="EMBL" id="QRQE01000076">
    <property type="protein sequence ID" value="RHM69161.1"/>
    <property type="molecule type" value="Genomic_DNA"/>
</dbReference>
<gene>
    <name evidence="2" type="ORF">DWZ50_18545</name>
</gene>
<feature type="transmembrane region" description="Helical" evidence="1">
    <location>
        <begin position="520"/>
        <end position="538"/>
    </location>
</feature>
<feature type="transmembrane region" description="Helical" evidence="1">
    <location>
        <begin position="410"/>
        <end position="430"/>
    </location>
</feature>
<proteinExistence type="predicted"/>
<feature type="transmembrane region" description="Helical" evidence="1">
    <location>
        <begin position="486"/>
        <end position="508"/>
    </location>
</feature>
<accession>A0A415S240</accession>
<evidence type="ECO:0000313" key="3">
    <source>
        <dbReference type="Proteomes" id="UP000285610"/>
    </source>
</evidence>